<feature type="region of interest" description="Disordered" evidence="2">
    <location>
        <begin position="15"/>
        <end position="62"/>
    </location>
</feature>
<dbReference type="EMBL" id="KQ257451">
    <property type="protein sequence ID" value="KND03588.1"/>
    <property type="molecule type" value="Genomic_DNA"/>
</dbReference>
<proteinExistence type="predicted"/>
<feature type="compositionally biased region" description="Polar residues" evidence="2">
    <location>
        <begin position="633"/>
        <end position="654"/>
    </location>
</feature>
<keyword evidence="4" id="KW-1185">Reference proteome</keyword>
<evidence type="ECO:0000313" key="4">
    <source>
        <dbReference type="Proteomes" id="UP000053201"/>
    </source>
</evidence>
<organism evidence="3 4">
    <name type="scientific">Spizellomyces punctatus (strain DAOM BR117)</name>
    <dbReference type="NCBI Taxonomy" id="645134"/>
    <lineage>
        <taxon>Eukaryota</taxon>
        <taxon>Fungi</taxon>
        <taxon>Fungi incertae sedis</taxon>
        <taxon>Chytridiomycota</taxon>
        <taxon>Chytridiomycota incertae sedis</taxon>
        <taxon>Chytridiomycetes</taxon>
        <taxon>Spizellomycetales</taxon>
        <taxon>Spizellomycetaceae</taxon>
        <taxon>Spizellomyces</taxon>
    </lineage>
</organism>
<feature type="coiled-coil region" evidence="1">
    <location>
        <begin position="184"/>
        <end position="211"/>
    </location>
</feature>
<dbReference type="GO" id="GO:0005643">
    <property type="term" value="C:nuclear pore"/>
    <property type="evidence" value="ECO:0007669"/>
    <property type="project" value="TreeGrafter"/>
</dbReference>
<feature type="compositionally biased region" description="Basic and acidic residues" evidence="2">
    <location>
        <begin position="560"/>
        <end position="576"/>
    </location>
</feature>
<dbReference type="RefSeq" id="XP_016611627.1">
    <property type="nucleotide sequence ID" value="XM_016749385.1"/>
</dbReference>
<feature type="coiled-coil region" evidence="1">
    <location>
        <begin position="255"/>
        <end position="443"/>
    </location>
</feature>
<feature type="compositionally biased region" description="Basic and acidic residues" evidence="2">
    <location>
        <begin position="35"/>
        <end position="44"/>
    </location>
</feature>
<dbReference type="PROSITE" id="PS50096">
    <property type="entry name" value="IQ"/>
    <property type="match status" value="1"/>
</dbReference>
<keyword evidence="1" id="KW-0175">Coiled coil</keyword>
<evidence type="ECO:0000313" key="3">
    <source>
        <dbReference type="EMBL" id="KND03588.1"/>
    </source>
</evidence>
<accession>A0A0L0HRB6</accession>
<dbReference type="GO" id="GO:0017056">
    <property type="term" value="F:structural constituent of nuclear pore"/>
    <property type="evidence" value="ECO:0007669"/>
    <property type="project" value="TreeGrafter"/>
</dbReference>
<dbReference type="PANTHER" id="PTHR18898:SF2">
    <property type="entry name" value="NUCLEOPROTEIN TPR"/>
    <property type="match status" value="1"/>
</dbReference>
<feature type="compositionally biased region" description="Basic and acidic residues" evidence="2">
    <location>
        <begin position="86"/>
        <end position="95"/>
    </location>
</feature>
<dbReference type="GeneID" id="27684753"/>
<dbReference type="InParanoid" id="A0A0L0HRB6"/>
<name>A0A0L0HRB6_SPIPD</name>
<feature type="region of interest" description="Disordered" evidence="2">
    <location>
        <begin position="766"/>
        <end position="804"/>
    </location>
</feature>
<dbReference type="AlphaFoldDB" id="A0A0L0HRB6"/>
<evidence type="ECO:0000256" key="1">
    <source>
        <dbReference type="SAM" id="Coils"/>
    </source>
</evidence>
<feature type="compositionally biased region" description="Low complexity" evidence="2">
    <location>
        <begin position="791"/>
        <end position="804"/>
    </location>
</feature>
<feature type="coiled-coil region" evidence="1">
    <location>
        <begin position="125"/>
        <end position="159"/>
    </location>
</feature>
<evidence type="ECO:0000256" key="2">
    <source>
        <dbReference type="SAM" id="MobiDB-lite"/>
    </source>
</evidence>
<dbReference type="GO" id="GO:0006406">
    <property type="term" value="P:mRNA export from nucleus"/>
    <property type="evidence" value="ECO:0007669"/>
    <property type="project" value="TreeGrafter"/>
</dbReference>
<sequence>MAVMPYSRKYDNLAPFIEEIREDPDSQYPPQNRKRSGESGDGQKKAGIPDFRTASATKSTGIGKRLSPDVIKLYTTTIESLGSARRCTDRKDGHSPRKSRQQRQVPTIKEPEALQEELLYAKGQINDLTQERKVMATKIRTLEQEISKMDRRYEEMLAINSMSYLPGKTGRAAKDILIPEDKTISSLRSAAKHYEKKTKELEATVASLKQSTRYTTLVNRELECKNLFQDNLRLRRLLEHWKADTHVMEQDSDTLLGYDRVVDELTQKLNEALRQNATLKGHSSNQSNEQSPQLASIATLESTISDLQHRLATLDRAYKTAVEEMHAVKEKAGKEIKEWEQKYRQLDDRYKDDMEKLRIELGKMEKPGRVDNKLRDLQEQLKGLQDALDNLGRERDRKTKELVESQGRCVQFEKHASILKKELEDLRKKLRESNAAQESLSAQYSAECSVIRKERDQYQKDYMSELVVNEKLRKEVETLDTLVKELRRKTEMRTAANVDRTSNNETSRPGADRQSTDPIKTAFDHRKLFVDEEDDDEKTPVGTNYRPFSRSPTQVSFIPRELHTEEGRAEGDDTRKTTQSLPVPAASEPSGISTSKPSSQHHSRSQSISSSASTSRISSSQPAGDRDRIRAPSAQSLNRSNSRLPSMESLTESAIQGGGLAQPGSEEQGSRPPNVLHASDQNIEHTSSVSRQTPQSSAGLCEDKDEFIVHSVPRTPSARSVVQPPSRSASRDALLEVQRNEAAQIIQALVRGHIARKKYPQISGKISGQSTWKDNHDVEVEPTTSENHDPSNASTPRFSRSSSLASVVESVEGFFDQDERDEDGGF</sequence>
<dbReference type="InterPro" id="IPR000048">
    <property type="entry name" value="IQ_motif_EF-hand-BS"/>
</dbReference>
<feature type="compositionally biased region" description="Low complexity" evidence="2">
    <location>
        <begin position="605"/>
        <end position="623"/>
    </location>
</feature>
<dbReference type="OrthoDB" id="2136082at2759"/>
<dbReference type="SMART" id="SM00015">
    <property type="entry name" value="IQ"/>
    <property type="match status" value="1"/>
</dbReference>
<dbReference type="PANTHER" id="PTHR18898">
    <property type="entry name" value="NUCLEOPROTEIN TPR-RELATED"/>
    <property type="match status" value="1"/>
</dbReference>
<feature type="region of interest" description="Disordered" evidence="2">
    <location>
        <begin position="493"/>
        <end position="678"/>
    </location>
</feature>
<dbReference type="VEuPathDB" id="FungiDB:SPPG_01064"/>
<dbReference type="Proteomes" id="UP000053201">
    <property type="component" value="Unassembled WGS sequence"/>
</dbReference>
<gene>
    <name evidence="3" type="ORF">SPPG_01064</name>
</gene>
<dbReference type="Pfam" id="PF00612">
    <property type="entry name" value="IQ"/>
    <property type="match status" value="1"/>
</dbReference>
<reference evidence="3 4" key="1">
    <citation type="submission" date="2009-08" db="EMBL/GenBank/DDBJ databases">
        <title>The Genome Sequence of Spizellomyces punctatus strain DAOM BR117.</title>
        <authorList>
            <consortium name="The Broad Institute Genome Sequencing Platform"/>
            <person name="Russ C."/>
            <person name="Cuomo C."/>
            <person name="Shea T."/>
            <person name="Young S.K."/>
            <person name="Zeng Q."/>
            <person name="Koehrsen M."/>
            <person name="Haas B."/>
            <person name="Borodovsky M."/>
            <person name="Guigo R."/>
            <person name="Alvarado L."/>
            <person name="Berlin A."/>
            <person name="Bochicchio J."/>
            <person name="Borenstein D."/>
            <person name="Chapman S."/>
            <person name="Chen Z."/>
            <person name="Engels R."/>
            <person name="Freedman E."/>
            <person name="Gellesch M."/>
            <person name="Goldberg J."/>
            <person name="Griggs A."/>
            <person name="Gujja S."/>
            <person name="Heiman D."/>
            <person name="Hepburn T."/>
            <person name="Howarth C."/>
            <person name="Jen D."/>
            <person name="Larson L."/>
            <person name="Lewis B."/>
            <person name="Mehta T."/>
            <person name="Park D."/>
            <person name="Pearson M."/>
            <person name="Roberts A."/>
            <person name="Saif S."/>
            <person name="Shenoy N."/>
            <person name="Sisk P."/>
            <person name="Stolte C."/>
            <person name="Sykes S."/>
            <person name="Thomson T."/>
            <person name="Walk T."/>
            <person name="White J."/>
            <person name="Yandava C."/>
            <person name="Burger G."/>
            <person name="Gray M.W."/>
            <person name="Holland P.W.H."/>
            <person name="King N."/>
            <person name="Lang F.B.F."/>
            <person name="Roger A.J."/>
            <person name="Ruiz-Trillo I."/>
            <person name="Lander E."/>
            <person name="Nusbaum C."/>
        </authorList>
    </citation>
    <scope>NUCLEOTIDE SEQUENCE [LARGE SCALE GENOMIC DNA]</scope>
    <source>
        <strain evidence="3 4">DAOM BR117</strain>
    </source>
</reference>
<dbReference type="OMA" id="MTIEDEN"/>
<protein>
    <submittedName>
        <fullName evidence="3">Uncharacterized protein</fullName>
    </submittedName>
</protein>
<feature type="region of interest" description="Disordered" evidence="2">
    <location>
        <begin position="82"/>
        <end position="109"/>
    </location>
</feature>